<proteinExistence type="predicted"/>
<dbReference type="EMBL" id="CP097510">
    <property type="protein sequence ID" value="URE41190.1"/>
    <property type="molecule type" value="Genomic_DNA"/>
</dbReference>
<gene>
    <name evidence="1" type="ORF">MUK42_13041</name>
</gene>
<protein>
    <submittedName>
        <fullName evidence="1">Uncharacterized protein</fullName>
    </submittedName>
</protein>
<evidence type="ECO:0000313" key="2">
    <source>
        <dbReference type="Proteomes" id="UP001055439"/>
    </source>
</evidence>
<organism evidence="1 2">
    <name type="scientific">Musa troglodytarum</name>
    <name type="common">fe'i banana</name>
    <dbReference type="NCBI Taxonomy" id="320322"/>
    <lineage>
        <taxon>Eukaryota</taxon>
        <taxon>Viridiplantae</taxon>
        <taxon>Streptophyta</taxon>
        <taxon>Embryophyta</taxon>
        <taxon>Tracheophyta</taxon>
        <taxon>Spermatophyta</taxon>
        <taxon>Magnoliopsida</taxon>
        <taxon>Liliopsida</taxon>
        <taxon>Zingiberales</taxon>
        <taxon>Musaceae</taxon>
        <taxon>Musa</taxon>
    </lineage>
</organism>
<reference evidence="1" key="1">
    <citation type="submission" date="2022-05" db="EMBL/GenBank/DDBJ databases">
        <title>The Musa troglodytarum L. genome provides insights into the mechanism of non-climacteric behaviour and enrichment of carotenoids.</title>
        <authorList>
            <person name="Wang J."/>
        </authorList>
    </citation>
    <scope>NUCLEOTIDE SEQUENCE</scope>
    <source>
        <tissue evidence="1">Leaf</tissue>
    </source>
</reference>
<keyword evidence="2" id="KW-1185">Reference proteome</keyword>
<sequence length="70" mass="8168">MACKLLLVAEYEMGTSARYEAPVVWEEKNFRKLISFKLVFTSLMSQQYAWRIKEAESLMYCVVTFCNSAI</sequence>
<accession>A0A9E7HWD3</accession>
<name>A0A9E7HWD3_9LILI</name>
<evidence type="ECO:0000313" key="1">
    <source>
        <dbReference type="EMBL" id="URE41190.1"/>
    </source>
</evidence>
<dbReference type="AlphaFoldDB" id="A0A9E7HWD3"/>
<dbReference type="OrthoDB" id="752087at2759"/>
<dbReference type="Proteomes" id="UP001055439">
    <property type="component" value="Chromosome 8"/>
</dbReference>